<proteinExistence type="predicted"/>
<feature type="non-terminal residue" evidence="2">
    <location>
        <position position="638"/>
    </location>
</feature>
<gene>
    <name evidence="2" type="ORF">g.21938</name>
</gene>
<evidence type="ECO:0000313" key="2">
    <source>
        <dbReference type="EMBL" id="JAT26041.1"/>
    </source>
</evidence>
<organism evidence="2">
    <name type="scientific">Graphocephala atropunctata</name>
    <dbReference type="NCBI Taxonomy" id="36148"/>
    <lineage>
        <taxon>Eukaryota</taxon>
        <taxon>Metazoa</taxon>
        <taxon>Ecdysozoa</taxon>
        <taxon>Arthropoda</taxon>
        <taxon>Hexapoda</taxon>
        <taxon>Insecta</taxon>
        <taxon>Pterygota</taxon>
        <taxon>Neoptera</taxon>
        <taxon>Paraneoptera</taxon>
        <taxon>Hemiptera</taxon>
        <taxon>Auchenorrhyncha</taxon>
        <taxon>Membracoidea</taxon>
        <taxon>Cicadellidae</taxon>
        <taxon>Cicadellinae</taxon>
        <taxon>Cicadellini</taxon>
        <taxon>Graphocephala</taxon>
    </lineage>
</organism>
<dbReference type="EMBL" id="GEBQ01013936">
    <property type="protein sequence ID" value="JAT26041.1"/>
    <property type="molecule type" value="Transcribed_RNA"/>
</dbReference>
<feature type="region of interest" description="Disordered" evidence="1">
    <location>
        <begin position="219"/>
        <end position="241"/>
    </location>
</feature>
<feature type="compositionally biased region" description="Polar residues" evidence="1">
    <location>
        <begin position="498"/>
        <end position="519"/>
    </location>
</feature>
<feature type="compositionally biased region" description="Basic and acidic residues" evidence="1">
    <location>
        <begin position="483"/>
        <end position="494"/>
    </location>
</feature>
<reference evidence="2" key="1">
    <citation type="submission" date="2015-11" db="EMBL/GenBank/DDBJ databases">
        <title>De novo transcriptome assembly of four potential Pierce s Disease insect vectors from Arizona vineyards.</title>
        <authorList>
            <person name="Tassone E.E."/>
        </authorList>
    </citation>
    <scope>NUCLEOTIDE SEQUENCE</scope>
</reference>
<evidence type="ECO:0000256" key="1">
    <source>
        <dbReference type="SAM" id="MobiDB-lite"/>
    </source>
</evidence>
<feature type="region of interest" description="Disordered" evidence="1">
    <location>
        <begin position="472"/>
        <end position="528"/>
    </location>
</feature>
<name>A0A1B6LQL5_9HEMI</name>
<protein>
    <submittedName>
        <fullName evidence="2">Uncharacterized protein</fullName>
    </submittedName>
</protein>
<dbReference type="AlphaFoldDB" id="A0A1B6LQL5"/>
<feature type="compositionally biased region" description="Polar residues" evidence="1">
    <location>
        <begin position="219"/>
        <end position="232"/>
    </location>
</feature>
<accession>A0A1B6LQL5</accession>
<sequence>MSEKYIKYLLKPRKKITKDSVTLRKIGNSKKRVYTVKNNCVVIDDDDDEEIQCLGSYKSPAEKTCTTIEEIRESIVDDDISILTHNGSISSEVTICEPEMSEVNVIDLSKECSNRIEPHNPNMSTFRQPNDSSRLSLMKKRNSLTLIPSMQHKSSSGVLPPKNQSTSTSINNHGLATISLPEGAIVPNNVPFQHFTVALNTQDPSIATGVELLSNKAQSRTSITGNSNNLPLTQGHKKPNNTINLNSTSTLLKEQQAPTTFRPNLKQNIRYVNIPVNKKLNIYSVASVQKNIQLPAATTTCINLTEDDTTKAVPNNKNQESPINVQPLNVNDYQFTQANTNKNRICQNKMNTKLINTRTNRTNLQKAIVGNRTVNLKHIVQKEDQNKTKNTERLSQLILKDWEDDTDDNQHSKQGKIDQIGISDQGTQTEIHCWLFKNNKLYSLEGNLENKKVRLEPVVKLKVLRESASIETQVDNQLPSGEKVPDGKEVHDDWLNANDPTNSKEVSEHSVPQSENSESPFLPPQAEDQLIGTDNASTRQTENVFDCTSAFSENTYLTLGLPVPTQSPPQSHSVVKQTQQTKEVNFAQNDLQSITPEDTSCQPAMLGTTNMLPMSNTMNIWPMSDTMNTLPMSGTMNT</sequence>